<comment type="similarity">
    <text evidence="4">Belongs to the PNP synthase family.</text>
</comment>
<feature type="binding site" evidence="4">
    <location>
        <begin position="217"/>
        <end position="218"/>
    </location>
    <ligand>
        <name>3-amino-2-oxopropyl phosphate</name>
        <dbReference type="ChEBI" id="CHEBI:57279"/>
    </ligand>
</feature>
<comment type="caution">
    <text evidence="6">The sequence shown here is derived from an EMBL/GenBank/DDBJ whole genome shotgun (WGS) entry which is preliminary data.</text>
</comment>
<comment type="subunit">
    <text evidence="4">Homooctamer; tetramer of dimers.</text>
</comment>
<evidence type="ECO:0000256" key="4">
    <source>
        <dbReference type="HAMAP-Rule" id="MF_00279"/>
    </source>
</evidence>
<feature type="active site" description="Proton donor" evidence="4">
    <location>
        <position position="194"/>
    </location>
</feature>
<dbReference type="RefSeq" id="WP_098061343.1">
    <property type="nucleotide sequence ID" value="NZ_PDEP01000003.1"/>
</dbReference>
<feature type="binding site" evidence="4">
    <location>
        <position position="9"/>
    </location>
    <ligand>
        <name>3-amino-2-oxopropyl phosphate</name>
        <dbReference type="ChEBI" id="CHEBI:57279"/>
    </ligand>
</feature>
<dbReference type="PANTHER" id="PTHR30456:SF0">
    <property type="entry name" value="PYRIDOXINE 5'-PHOSPHATE SYNTHASE"/>
    <property type="match status" value="1"/>
</dbReference>
<gene>
    <name evidence="4" type="primary">pdxJ</name>
    <name evidence="6" type="ORF">CRI93_04090</name>
</gene>
<feature type="binding site" evidence="4">
    <location>
        <position position="47"/>
    </location>
    <ligand>
        <name>1-deoxy-D-xylulose 5-phosphate</name>
        <dbReference type="ChEBI" id="CHEBI:57792"/>
    </ligand>
</feature>
<dbReference type="GO" id="GO:0008615">
    <property type="term" value="P:pyridoxine biosynthetic process"/>
    <property type="evidence" value="ECO:0007669"/>
    <property type="project" value="UniProtKB-UniRule"/>
</dbReference>
<comment type="catalytic activity">
    <reaction evidence="4">
        <text>3-amino-2-oxopropyl phosphate + 1-deoxy-D-xylulose 5-phosphate = pyridoxine 5'-phosphate + phosphate + 2 H2O + H(+)</text>
        <dbReference type="Rhea" id="RHEA:15265"/>
        <dbReference type="ChEBI" id="CHEBI:15377"/>
        <dbReference type="ChEBI" id="CHEBI:15378"/>
        <dbReference type="ChEBI" id="CHEBI:43474"/>
        <dbReference type="ChEBI" id="CHEBI:57279"/>
        <dbReference type="ChEBI" id="CHEBI:57792"/>
        <dbReference type="ChEBI" id="CHEBI:58589"/>
        <dbReference type="EC" id="2.6.99.2"/>
    </reaction>
</comment>
<dbReference type="InterPro" id="IPR013785">
    <property type="entry name" value="Aldolase_TIM"/>
</dbReference>
<dbReference type="CDD" id="cd00003">
    <property type="entry name" value="PNPsynthase"/>
    <property type="match status" value="1"/>
</dbReference>
<evidence type="ECO:0000256" key="3">
    <source>
        <dbReference type="ARBA" id="ARBA00023096"/>
    </source>
</evidence>
<dbReference type="OrthoDB" id="9806590at2"/>
<feature type="binding site" evidence="4">
    <location>
        <position position="52"/>
    </location>
    <ligand>
        <name>1-deoxy-D-xylulose 5-phosphate</name>
        <dbReference type="ChEBI" id="CHEBI:57792"/>
    </ligand>
</feature>
<dbReference type="HAMAP" id="MF_00279">
    <property type="entry name" value="PdxJ"/>
    <property type="match status" value="1"/>
</dbReference>
<sequence>MTVPRLLINIDHVATLRNARREAAPDPVHAAGLCMQANAHGIVFHLREDRRHITERDVRLLKQTVHGKLDFELSTNTEEVDICCDVQPELATLVPERREEVTTEGGLDVTANAERLDAVIPKLKGAGVEQVALFVDPVPHQIEAAAEAGAHAVELHTGDYANATTESDRFHELDRLATGAEAAHQAGLRVHAGHGLNYTNVQPFVRAVPHVAEVSIGFAVISRAVFSGLPQAVRDMRHLIHTA</sequence>
<dbReference type="NCBIfam" id="TIGR00559">
    <property type="entry name" value="pdxJ"/>
    <property type="match status" value="1"/>
</dbReference>
<dbReference type="NCBIfam" id="NF003625">
    <property type="entry name" value="PRK05265.1-3"/>
    <property type="match status" value="1"/>
</dbReference>
<feature type="binding site" evidence="4">
    <location>
        <begin position="11"/>
        <end position="12"/>
    </location>
    <ligand>
        <name>1-deoxy-D-xylulose 5-phosphate</name>
        <dbReference type="ChEBI" id="CHEBI:57792"/>
    </ligand>
</feature>
<keyword evidence="1 4" id="KW-0963">Cytoplasm</keyword>
<keyword evidence="3 4" id="KW-0664">Pyridoxine biosynthesis</keyword>
<evidence type="ECO:0000256" key="1">
    <source>
        <dbReference type="ARBA" id="ARBA00022490"/>
    </source>
</evidence>
<dbReference type="SUPFAM" id="SSF63892">
    <property type="entry name" value="Pyridoxine 5'-phosphate synthase"/>
    <property type="match status" value="1"/>
</dbReference>
<feature type="binding site" evidence="4">
    <location>
        <position position="102"/>
    </location>
    <ligand>
        <name>1-deoxy-D-xylulose 5-phosphate</name>
        <dbReference type="ChEBI" id="CHEBI:57792"/>
    </ligand>
</feature>
<comment type="subcellular location">
    <subcellularLocation>
        <location evidence="4">Cytoplasm</location>
    </subcellularLocation>
</comment>
<feature type="site" description="Transition state stabilizer" evidence="4">
    <location>
        <position position="154"/>
    </location>
</feature>
<dbReference type="Pfam" id="PF03740">
    <property type="entry name" value="PdxJ"/>
    <property type="match status" value="1"/>
</dbReference>
<reference evidence="6 7" key="1">
    <citation type="submission" date="2017-10" db="EMBL/GenBank/DDBJ databases">
        <title>Draft genome of Longimonas halophila.</title>
        <authorList>
            <person name="Goh K.M."/>
            <person name="Shamsir M.S."/>
            <person name="Lim S.W."/>
        </authorList>
    </citation>
    <scope>NUCLEOTIDE SEQUENCE [LARGE SCALE GENOMIC DNA]</scope>
    <source>
        <strain evidence="6 7">KCTC 42399</strain>
    </source>
</reference>
<dbReference type="PANTHER" id="PTHR30456">
    <property type="entry name" value="PYRIDOXINE 5'-PHOSPHATE SYNTHASE"/>
    <property type="match status" value="1"/>
</dbReference>
<evidence type="ECO:0000313" key="6">
    <source>
        <dbReference type="EMBL" id="PEN08304.1"/>
    </source>
</evidence>
<name>A0A2H3NN08_9BACT</name>
<evidence type="ECO:0000256" key="5">
    <source>
        <dbReference type="NCBIfam" id="TIGR00559"/>
    </source>
</evidence>
<dbReference type="UniPathway" id="UPA00244">
    <property type="reaction ID" value="UER00313"/>
</dbReference>
<accession>A0A2H3NN08</accession>
<dbReference type="AlphaFoldDB" id="A0A2H3NN08"/>
<dbReference type="Proteomes" id="UP000221024">
    <property type="component" value="Unassembled WGS sequence"/>
</dbReference>
<dbReference type="InterPro" id="IPR036130">
    <property type="entry name" value="Pyridoxine-5'_phos_synth"/>
</dbReference>
<feature type="active site" description="Proton acceptor" evidence="4">
    <location>
        <position position="45"/>
    </location>
</feature>
<dbReference type="GO" id="GO:0033856">
    <property type="term" value="F:pyridoxine 5'-phosphate synthase activity"/>
    <property type="evidence" value="ECO:0007669"/>
    <property type="project" value="UniProtKB-UniRule"/>
</dbReference>
<feature type="binding site" evidence="4">
    <location>
        <position position="20"/>
    </location>
    <ligand>
        <name>3-amino-2-oxopropyl phosphate</name>
        <dbReference type="ChEBI" id="CHEBI:57279"/>
    </ligand>
</feature>
<dbReference type="Gene3D" id="3.20.20.70">
    <property type="entry name" value="Aldolase class I"/>
    <property type="match status" value="1"/>
</dbReference>
<dbReference type="GO" id="GO:0005829">
    <property type="term" value="C:cytosol"/>
    <property type="evidence" value="ECO:0007669"/>
    <property type="project" value="TreeGrafter"/>
</dbReference>
<keyword evidence="7" id="KW-1185">Reference proteome</keyword>
<evidence type="ECO:0000256" key="2">
    <source>
        <dbReference type="ARBA" id="ARBA00022679"/>
    </source>
</evidence>
<organism evidence="6 7">
    <name type="scientific">Longimonas halophila</name>
    <dbReference type="NCBI Taxonomy" id="1469170"/>
    <lineage>
        <taxon>Bacteria</taxon>
        <taxon>Pseudomonadati</taxon>
        <taxon>Rhodothermota</taxon>
        <taxon>Rhodothermia</taxon>
        <taxon>Rhodothermales</taxon>
        <taxon>Salisaetaceae</taxon>
        <taxon>Longimonas</taxon>
    </lineage>
</organism>
<dbReference type="InterPro" id="IPR004569">
    <property type="entry name" value="PyrdxlP_synth_PdxJ"/>
</dbReference>
<feature type="active site" description="Proton acceptor" evidence="4">
    <location>
        <position position="72"/>
    </location>
</feature>
<comment type="pathway">
    <text evidence="4">Cofactor biosynthesis; pyridoxine 5'-phosphate biosynthesis; pyridoxine 5'-phosphate from D-erythrose 4-phosphate: step 5/5.</text>
</comment>
<feature type="binding site" evidence="4">
    <location>
        <position position="195"/>
    </location>
    <ligand>
        <name>3-amino-2-oxopropyl phosphate</name>
        <dbReference type="ChEBI" id="CHEBI:57279"/>
    </ligand>
</feature>
<dbReference type="EC" id="2.6.99.2" evidence="4 5"/>
<comment type="function">
    <text evidence="4">Catalyzes the complicated ring closure reaction between the two acyclic compounds 1-deoxy-D-xylulose-5-phosphate (DXP) and 3-amino-2-oxopropyl phosphate (1-amino-acetone-3-phosphate or AAP) to form pyridoxine 5'-phosphate (PNP) and inorganic phosphate.</text>
</comment>
<evidence type="ECO:0000313" key="7">
    <source>
        <dbReference type="Proteomes" id="UP000221024"/>
    </source>
</evidence>
<dbReference type="EMBL" id="PDEP01000003">
    <property type="protein sequence ID" value="PEN08304.1"/>
    <property type="molecule type" value="Genomic_DNA"/>
</dbReference>
<proteinExistence type="inferred from homology"/>
<dbReference type="NCBIfam" id="NF003627">
    <property type="entry name" value="PRK05265.1-5"/>
    <property type="match status" value="1"/>
</dbReference>
<keyword evidence="2 4" id="KW-0808">Transferase</keyword>
<protein>
    <recommendedName>
        <fullName evidence="4 5">Pyridoxine 5'-phosphate synthase</fullName>
        <shortName evidence="4">PNP synthase</shortName>
        <ecNumber evidence="4 5">2.6.99.2</ecNumber>
    </recommendedName>
</protein>